<dbReference type="EMBL" id="FZOC01000002">
    <property type="protein sequence ID" value="SNR79108.1"/>
    <property type="molecule type" value="Genomic_DNA"/>
</dbReference>
<keyword evidence="5" id="KW-1185">Reference proteome</keyword>
<evidence type="ECO:0000259" key="3">
    <source>
        <dbReference type="PROSITE" id="PS51371"/>
    </source>
</evidence>
<dbReference type="SUPFAM" id="SSF54631">
    <property type="entry name" value="CBS-domain pair"/>
    <property type="match status" value="1"/>
</dbReference>
<dbReference type="PROSITE" id="PS51371">
    <property type="entry name" value="CBS"/>
    <property type="match status" value="2"/>
</dbReference>
<evidence type="ECO:0000313" key="4">
    <source>
        <dbReference type="EMBL" id="SNR79108.1"/>
    </source>
</evidence>
<dbReference type="Proteomes" id="UP000198324">
    <property type="component" value="Unassembled WGS sequence"/>
</dbReference>
<protein>
    <submittedName>
        <fullName evidence="4">CBS domain-containing protein</fullName>
    </submittedName>
</protein>
<dbReference type="InterPro" id="IPR051257">
    <property type="entry name" value="Diverse_CBS-Domain"/>
</dbReference>
<evidence type="ECO:0000256" key="1">
    <source>
        <dbReference type="ARBA" id="ARBA00023122"/>
    </source>
</evidence>
<dbReference type="PANTHER" id="PTHR43080">
    <property type="entry name" value="CBS DOMAIN-CONTAINING PROTEIN CBSX3, MITOCHONDRIAL"/>
    <property type="match status" value="1"/>
</dbReference>
<dbReference type="RefSeq" id="WP_089272916.1">
    <property type="nucleotide sequence ID" value="NZ_FZOC01000002.1"/>
</dbReference>
<sequence>MLKAIDIMTPDPVTLSPETDIRSAVALLIEKKINGAPVVDAKGKLVGVLCQSDLVAQHKQVTMPSLFSMLDGFIALSSREDFEREIRKIAASTVADAMTPHAKSVSPHTPIDEIATVMVNEKLYTLPVVDGGKLVGVVGKEDILRTLLEHHDAKA</sequence>
<accession>A0A238Z7Z6</accession>
<dbReference type="Gene3D" id="3.10.580.10">
    <property type="entry name" value="CBS-domain"/>
    <property type="match status" value="1"/>
</dbReference>
<keyword evidence="1 2" id="KW-0129">CBS domain</keyword>
<feature type="domain" description="CBS" evidence="3">
    <location>
        <begin position="8"/>
        <end position="65"/>
    </location>
</feature>
<reference evidence="4 5" key="1">
    <citation type="submission" date="2017-06" db="EMBL/GenBank/DDBJ databases">
        <authorList>
            <person name="Kim H.J."/>
            <person name="Triplett B.A."/>
        </authorList>
    </citation>
    <scope>NUCLEOTIDE SEQUENCE [LARGE SCALE GENOMIC DNA]</scope>
    <source>
        <strain evidence="4 5">DSM 13116</strain>
    </source>
</reference>
<evidence type="ECO:0000256" key="2">
    <source>
        <dbReference type="PROSITE-ProRule" id="PRU00703"/>
    </source>
</evidence>
<dbReference type="SMART" id="SM00116">
    <property type="entry name" value="CBS"/>
    <property type="match status" value="2"/>
</dbReference>
<dbReference type="PANTHER" id="PTHR43080:SF2">
    <property type="entry name" value="CBS DOMAIN-CONTAINING PROTEIN"/>
    <property type="match status" value="1"/>
</dbReference>
<proteinExistence type="predicted"/>
<gene>
    <name evidence="4" type="ORF">SAMN04488503_1304</name>
</gene>
<feature type="domain" description="CBS" evidence="3">
    <location>
        <begin position="98"/>
        <end position="153"/>
    </location>
</feature>
<evidence type="ECO:0000313" key="5">
    <source>
        <dbReference type="Proteomes" id="UP000198324"/>
    </source>
</evidence>
<dbReference type="OrthoDB" id="9790355at2"/>
<dbReference type="CDD" id="cd04586">
    <property type="entry name" value="CBS_pair_BON_assoc"/>
    <property type="match status" value="1"/>
</dbReference>
<dbReference type="InterPro" id="IPR000644">
    <property type="entry name" value="CBS_dom"/>
</dbReference>
<dbReference type="AlphaFoldDB" id="A0A238Z7Z6"/>
<dbReference type="InterPro" id="IPR046342">
    <property type="entry name" value="CBS_dom_sf"/>
</dbReference>
<dbReference type="Pfam" id="PF00571">
    <property type="entry name" value="CBS"/>
    <property type="match status" value="2"/>
</dbReference>
<organism evidence="4 5">
    <name type="scientific">Humidesulfovibrio mexicanus</name>
    <dbReference type="NCBI Taxonomy" id="147047"/>
    <lineage>
        <taxon>Bacteria</taxon>
        <taxon>Pseudomonadati</taxon>
        <taxon>Thermodesulfobacteriota</taxon>
        <taxon>Desulfovibrionia</taxon>
        <taxon>Desulfovibrionales</taxon>
        <taxon>Desulfovibrionaceae</taxon>
        <taxon>Humidesulfovibrio</taxon>
    </lineage>
</organism>
<name>A0A238Z7Z6_9BACT</name>